<protein>
    <submittedName>
        <fullName evidence="2">Glycosyltransferase</fullName>
    </submittedName>
</protein>
<proteinExistence type="predicted"/>
<dbReference type="EMBL" id="CP098747">
    <property type="protein sequence ID" value="USG60344.1"/>
    <property type="molecule type" value="Genomic_DNA"/>
</dbReference>
<accession>A0ABY4W0G7</accession>
<evidence type="ECO:0000313" key="2">
    <source>
        <dbReference type="EMBL" id="USG60344.1"/>
    </source>
</evidence>
<dbReference type="Gene3D" id="3.90.550.10">
    <property type="entry name" value="Spore Coat Polysaccharide Biosynthesis Protein SpsA, Chain A"/>
    <property type="match status" value="1"/>
</dbReference>
<gene>
    <name evidence="2" type="ORF">NBZ79_14325</name>
</gene>
<feature type="domain" description="Glycosyltransferase 2-like" evidence="1">
    <location>
        <begin position="5"/>
        <end position="133"/>
    </location>
</feature>
<dbReference type="InterPro" id="IPR029044">
    <property type="entry name" value="Nucleotide-diphossugar_trans"/>
</dbReference>
<dbReference type="InterPro" id="IPR001173">
    <property type="entry name" value="Glyco_trans_2-like"/>
</dbReference>
<sequence>MSLISVGMPLYNAEKFVEQALDCLLRQTHTDLEIIISDNCSTDNTVAIVERYAAADTRLKLFRQPENLGPIPNFQFVVEQARGDYFMWRSYDDWSDDNYIETLAAVLDSNRAVDLAVGKVIRANNESQIEGGQELAAYKPTAGFRDSIDMIKASHPGWMYGLFRRAPILATINEVVRDFPHVWGWDHLILFPFASRNRVAGHYGTRFFQRETGISSDRYRPKPAAAQIELARSFYRFCRRDYDKSDASRVQKLAMGIFLLKHTSSCTEKFTRTLRILLGLRRP</sequence>
<keyword evidence="3" id="KW-1185">Reference proteome</keyword>
<dbReference type="CDD" id="cd00761">
    <property type="entry name" value="Glyco_tranf_GTA_type"/>
    <property type="match status" value="1"/>
</dbReference>
<dbReference type="PANTHER" id="PTHR22916:SF56">
    <property type="entry name" value="GLYCOSYL TRANSFERASE"/>
    <property type="match status" value="1"/>
</dbReference>
<evidence type="ECO:0000259" key="1">
    <source>
        <dbReference type="Pfam" id="PF00535"/>
    </source>
</evidence>
<organism evidence="2 3">
    <name type="scientific">Sneathiella marina</name>
    <dbReference type="NCBI Taxonomy" id="2950108"/>
    <lineage>
        <taxon>Bacteria</taxon>
        <taxon>Pseudomonadati</taxon>
        <taxon>Pseudomonadota</taxon>
        <taxon>Alphaproteobacteria</taxon>
        <taxon>Sneathiellales</taxon>
        <taxon>Sneathiellaceae</taxon>
        <taxon>Sneathiella</taxon>
    </lineage>
</organism>
<dbReference type="Pfam" id="PF00535">
    <property type="entry name" value="Glycos_transf_2"/>
    <property type="match status" value="1"/>
</dbReference>
<evidence type="ECO:0000313" key="3">
    <source>
        <dbReference type="Proteomes" id="UP001056291"/>
    </source>
</evidence>
<dbReference type="RefSeq" id="WP_251933225.1">
    <property type="nucleotide sequence ID" value="NZ_CP098747.1"/>
</dbReference>
<dbReference type="PANTHER" id="PTHR22916">
    <property type="entry name" value="GLYCOSYLTRANSFERASE"/>
    <property type="match status" value="1"/>
</dbReference>
<dbReference type="Proteomes" id="UP001056291">
    <property type="component" value="Chromosome"/>
</dbReference>
<name>A0ABY4W0G7_9PROT</name>
<dbReference type="SUPFAM" id="SSF53448">
    <property type="entry name" value="Nucleotide-diphospho-sugar transferases"/>
    <property type="match status" value="1"/>
</dbReference>
<reference evidence="2" key="1">
    <citation type="submission" date="2022-06" db="EMBL/GenBank/DDBJ databases">
        <title>Sneathiella actinostolidae sp. nov., isolated from a sea anemonein the Western Pacific Ocean.</title>
        <authorList>
            <person name="Wei M.J."/>
        </authorList>
    </citation>
    <scope>NUCLEOTIDE SEQUENCE</scope>
    <source>
        <strain evidence="2">PHK-P5</strain>
    </source>
</reference>